<feature type="domain" description="Peptidase C14 caspase" evidence="2">
    <location>
        <begin position="64"/>
        <end position="332"/>
    </location>
</feature>
<evidence type="ECO:0000313" key="4">
    <source>
        <dbReference type="Proteomes" id="UP000283269"/>
    </source>
</evidence>
<dbReference type="Proteomes" id="UP000283269">
    <property type="component" value="Unassembled WGS sequence"/>
</dbReference>
<reference evidence="3 4" key="1">
    <citation type="journal article" date="2018" name="Evol. Lett.">
        <title>Horizontal gene cluster transfer increased hallucinogenic mushroom diversity.</title>
        <authorList>
            <person name="Reynolds H.T."/>
            <person name="Vijayakumar V."/>
            <person name="Gluck-Thaler E."/>
            <person name="Korotkin H.B."/>
            <person name="Matheny P.B."/>
            <person name="Slot J.C."/>
        </authorList>
    </citation>
    <scope>NUCLEOTIDE SEQUENCE [LARGE SCALE GENOMIC DNA]</scope>
    <source>
        <strain evidence="3 4">2631</strain>
    </source>
</reference>
<dbReference type="Gene3D" id="3.40.50.1460">
    <property type="match status" value="1"/>
</dbReference>
<dbReference type="Pfam" id="PF00656">
    <property type="entry name" value="Peptidase_C14"/>
    <property type="match status" value="1"/>
</dbReference>
<dbReference type="InterPro" id="IPR011600">
    <property type="entry name" value="Pept_C14_caspase"/>
</dbReference>
<protein>
    <recommendedName>
        <fullName evidence="2">Peptidase C14 caspase domain-containing protein</fullName>
    </recommendedName>
</protein>
<organism evidence="3 4">
    <name type="scientific">Psilocybe cyanescens</name>
    <dbReference type="NCBI Taxonomy" id="93625"/>
    <lineage>
        <taxon>Eukaryota</taxon>
        <taxon>Fungi</taxon>
        <taxon>Dikarya</taxon>
        <taxon>Basidiomycota</taxon>
        <taxon>Agaricomycotina</taxon>
        <taxon>Agaricomycetes</taxon>
        <taxon>Agaricomycetidae</taxon>
        <taxon>Agaricales</taxon>
        <taxon>Agaricineae</taxon>
        <taxon>Strophariaceae</taxon>
        <taxon>Psilocybe</taxon>
    </lineage>
</organism>
<dbReference type="OrthoDB" id="3223806at2759"/>
<proteinExistence type="inferred from homology"/>
<dbReference type="PANTHER" id="PTHR48104">
    <property type="entry name" value="METACASPASE-4"/>
    <property type="match status" value="1"/>
</dbReference>
<dbReference type="InterPro" id="IPR050452">
    <property type="entry name" value="Metacaspase"/>
</dbReference>
<name>A0A409VYH0_PSICY</name>
<sequence length="698" mass="77784">MSNDIDVKWQQAQNQLLGIQTPTQHVKIPSLESAEIVASSCKQYLYPLSPTGPTSQPANLPPILAVIIGINKYESDTYTNLTGATADADAIENYLKTRLNVPEQNIYNLRDEQASQTAIISSFIWLYDNTTYQKDEAAIIFYFAGHGAQAETPTDWGDRITATGKIGMLCPSDIGTFEGSDGVQNEREQDVVPGIPDRTISALLNKIEHRKGNNITVILDCCYAAAMVPSPKRNSVRLIANPTGFNCHLEGSVLPSSTSRGRTAPKDQQSSYVVLAACGRNEVASENRHAKCGLFTHHLLKVLEDEDIKSLTYGSLMHKLDMPVGSLQTPQCEGDGIHWRLFNNCVSGADKSMILTRRHEKNQEIILHAGSAQGVTVGSRFAVHNTNLLGTVMEPNPCQGYLVVTHLDQLANDNIRLYSMDWVWLESIFPPHWRLQLSVVLVDTRQGCDLELTVLNGYVHFDQHNPLATAHLPSRMPQTVEVGDVEIVRDIVKYSFHFYRNLTRVSPRPLGGVCVELRKLSVEMTDVSDKVFNRVGQNLIAEESATIVVNGKVELGVTIHNKGWRSLYPHLFYFNPTDLTINVWYLPPIGKGTWGPKTKVNAPVLPRWMVVLDHVNEGGGPLSFRLPANINLDLGFFRLFLLTHPASFDSILQEKTPFDGVSFRKPSTEEWSIQTVTLFHIRRINYLTPITTIIRGNP</sequence>
<accession>A0A409VYH0</accession>
<dbReference type="EMBL" id="NHYD01003869">
    <property type="protein sequence ID" value="PPQ71306.1"/>
    <property type="molecule type" value="Genomic_DNA"/>
</dbReference>
<keyword evidence="4" id="KW-1185">Reference proteome</keyword>
<gene>
    <name evidence="3" type="ORF">CVT25_001761</name>
</gene>
<dbReference type="GO" id="GO:0005737">
    <property type="term" value="C:cytoplasm"/>
    <property type="evidence" value="ECO:0007669"/>
    <property type="project" value="TreeGrafter"/>
</dbReference>
<evidence type="ECO:0000256" key="1">
    <source>
        <dbReference type="ARBA" id="ARBA00009005"/>
    </source>
</evidence>
<dbReference type="AlphaFoldDB" id="A0A409VYH0"/>
<evidence type="ECO:0000259" key="2">
    <source>
        <dbReference type="Pfam" id="PF00656"/>
    </source>
</evidence>
<evidence type="ECO:0000313" key="3">
    <source>
        <dbReference type="EMBL" id="PPQ71306.1"/>
    </source>
</evidence>
<comment type="caution">
    <text evidence="3">The sequence shown here is derived from an EMBL/GenBank/DDBJ whole genome shotgun (WGS) entry which is preliminary data.</text>
</comment>
<dbReference type="PANTHER" id="PTHR48104:SF30">
    <property type="entry name" value="METACASPASE-1"/>
    <property type="match status" value="1"/>
</dbReference>
<dbReference type="GO" id="GO:0006508">
    <property type="term" value="P:proteolysis"/>
    <property type="evidence" value="ECO:0007669"/>
    <property type="project" value="InterPro"/>
</dbReference>
<comment type="similarity">
    <text evidence="1">Belongs to the peptidase C14B family.</text>
</comment>
<dbReference type="GO" id="GO:0004197">
    <property type="term" value="F:cysteine-type endopeptidase activity"/>
    <property type="evidence" value="ECO:0007669"/>
    <property type="project" value="InterPro"/>
</dbReference>
<dbReference type="InParanoid" id="A0A409VYH0"/>